<dbReference type="Gene3D" id="1.10.287.130">
    <property type="match status" value="1"/>
</dbReference>
<dbReference type="EMBL" id="WXYO01000002">
    <property type="protein sequence ID" value="NAS11134.1"/>
    <property type="molecule type" value="Genomic_DNA"/>
</dbReference>
<evidence type="ECO:0000259" key="16">
    <source>
        <dbReference type="PROSITE" id="PS50110"/>
    </source>
</evidence>
<evidence type="ECO:0000256" key="1">
    <source>
        <dbReference type="ARBA" id="ARBA00000085"/>
    </source>
</evidence>
<feature type="modified residue" description="4-aspartylphosphate" evidence="12">
    <location>
        <position position="751"/>
    </location>
</feature>
<sequence>MMAKLHYIPIFLFFVNLVSGQDTYEIDPQYPVHDLNSQLQVYTDSTDSLSAEYLLRDSILHFSRGDELPRLLNSNLTYWGKLRVKALDTLTNWMLHFEDKMIGPPAWTKSNGKVDVYAYAGSKLIFHQKTGVEYSKKERAAKGSWVLNSIKLQELPVGETVTLIIRARGNSFGYPAYFNLSARSPDQPYYHQIYQFHNSFNTFLFGVTFIVFLFFLLQYIYLKESIFFWFSLWLFFCVITQAMANGLIIGVLQNIRFPFWMFFANGIFFTFWFFGRSFIESKRKFPLLDKFILGLAFFVLIEIVLMTLYVIFFKPNIHFTGPGIHYQFLNLYTFGSLILSIVLSLKKDLFARYFGIGSLIASIFLIIGTLWSMGIIRPPFRLDPYGTGMFLQIIIYSFGIAYRSQKINQQNELERLNAARSLAEIQRMKDLDEVKTRFFANVSHEFRTPLTLINGPLQQAKKSSDDRGDKSIVLSDKTFGVIKKNTMRLQMLVDQLLDLSKIESGNLYLKLSKGGLIQFLRSHIFSFESLAERQNISLNTHFSSEPELAYYDKDKLEKIINNLLSNAFKYTPAGGAVSVNIGHTDKNISIEISDTGNGMNKREIDRIFDRFYRVEGTETKGSGIGLALTKELVDLHNGQISVHSEKGRGTTFKLRIPILPEGLPQSVRIEKDISKPSDLETPPLKETEVSIAEPLVQPIQEEVVLLVEDNQDLQSHISEILEDRYKVLTANDGLQGERMAFEHIPDLIISDVMMPKKDGYELCSSLKNNIKTSHIPVIMLTAKAGQSSKMAGLTQGADAYITKPFNADELLLRVRNLIDARKKVWEHLQSLDLVAISDLNLSSVDDTFLQKVVKIIKDNIDNELLSVEDIASKVGFSRAQLHRKLKALTNKSAGQLVNEIRLKKAKNMLKQKVGSVSEIAYSVGFTNMSYFTKSFKEKFGVLPSKV</sequence>
<dbReference type="InterPro" id="IPR004358">
    <property type="entry name" value="Sig_transdc_His_kin-like_C"/>
</dbReference>
<dbReference type="InterPro" id="IPR018062">
    <property type="entry name" value="HTH_AraC-typ_CS"/>
</dbReference>
<dbReference type="InterPro" id="IPR003594">
    <property type="entry name" value="HATPase_dom"/>
</dbReference>
<name>A0A6L9E908_9FLAO</name>
<dbReference type="Proteomes" id="UP000475249">
    <property type="component" value="Unassembled WGS sequence"/>
</dbReference>
<keyword evidence="3 12" id="KW-0597">Phosphoprotein</keyword>
<keyword evidence="8" id="KW-0902">Two-component regulatory system</keyword>
<keyword evidence="13" id="KW-0472">Membrane</keyword>
<evidence type="ECO:0000256" key="2">
    <source>
        <dbReference type="ARBA" id="ARBA00012438"/>
    </source>
</evidence>
<keyword evidence="7" id="KW-0067">ATP-binding</keyword>
<keyword evidence="10" id="KW-0238">DNA-binding</keyword>
<evidence type="ECO:0000256" key="3">
    <source>
        <dbReference type="ARBA" id="ARBA00022553"/>
    </source>
</evidence>
<dbReference type="PANTHER" id="PTHR43547:SF2">
    <property type="entry name" value="HYBRID SIGNAL TRANSDUCTION HISTIDINE KINASE C"/>
    <property type="match status" value="1"/>
</dbReference>
<dbReference type="SMART" id="SM00387">
    <property type="entry name" value="HATPase_c"/>
    <property type="match status" value="1"/>
</dbReference>
<dbReference type="Gene3D" id="1.10.10.60">
    <property type="entry name" value="Homeodomain-like"/>
    <property type="match status" value="1"/>
</dbReference>
<dbReference type="GO" id="GO:0003700">
    <property type="term" value="F:DNA-binding transcription factor activity"/>
    <property type="evidence" value="ECO:0007669"/>
    <property type="project" value="InterPro"/>
</dbReference>
<evidence type="ECO:0000313" key="18">
    <source>
        <dbReference type="Proteomes" id="UP000475249"/>
    </source>
</evidence>
<keyword evidence="18" id="KW-1185">Reference proteome</keyword>
<feature type="domain" description="HTH araC/xylS-type" evidence="14">
    <location>
        <begin position="850"/>
        <end position="946"/>
    </location>
</feature>
<dbReference type="SUPFAM" id="SSF46689">
    <property type="entry name" value="Homeodomain-like"/>
    <property type="match status" value="1"/>
</dbReference>
<dbReference type="FunFam" id="3.30.565.10:FF:000037">
    <property type="entry name" value="Hybrid sensor histidine kinase/response regulator"/>
    <property type="match status" value="1"/>
</dbReference>
<dbReference type="SMART" id="SM00448">
    <property type="entry name" value="REC"/>
    <property type="match status" value="1"/>
</dbReference>
<dbReference type="Gene3D" id="3.30.565.10">
    <property type="entry name" value="Histidine kinase-like ATPase, C-terminal domain"/>
    <property type="match status" value="1"/>
</dbReference>
<feature type="transmembrane region" description="Helical" evidence="13">
    <location>
        <begin position="324"/>
        <end position="343"/>
    </location>
</feature>
<dbReference type="Pfam" id="PF00512">
    <property type="entry name" value="HisKA"/>
    <property type="match status" value="1"/>
</dbReference>
<evidence type="ECO:0000256" key="7">
    <source>
        <dbReference type="ARBA" id="ARBA00022840"/>
    </source>
</evidence>
<dbReference type="CDD" id="cd00082">
    <property type="entry name" value="HisKA"/>
    <property type="match status" value="1"/>
</dbReference>
<proteinExistence type="predicted"/>
<feature type="transmembrane region" description="Helical" evidence="13">
    <location>
        <begin position="203"/>
        <end position="222"/>
    </location>
</feature>
<dbReference type="RefSeq" id="WP_161434181.1">
    <property type="nucleotide sequence ID" value="NZ_WXYO01000002.1"/>
</dbReference>
<dbReference type="Pfam" id="PF07695">
    <property type="entry name" value="7TMR-DISM_7TM"/>
    <property type="match status" value="1"/>
</dbReference>
<evidence type="ECO:0000256" key="10">
    <source>
        <dbReference type="ARBA" id="ARBA00023125"/>
    </source>
</evidence>
<dbReference type="GO" id="GO:0043565">
    <property type="term" value="F:sequence-specific DNA binding"/>
    <property type="evidence" value="ECO:0007669"/>
    <property type="project" value="InterPro"/>
</dbReference>
<dbReference type="Gene3D" id="2.60.40.2380">
    <property type="match status" value="1"/>
</dbReference>
<reference evidence="17 18" key="1">
    <citation type="submission" date="2020-01" db="EMBL/GenBank/DDBJ databases">
        <title>Bacteria diversity of Porities sp.</title>
        <authorList>
            <person name="Wang G."/>
        </authorList>
    </citation>
    <scope>NUCLEOTIDE SEQUENCE [LARGE SCALE GENOMIC DNA]</scope>
    <source>
        <strain evidence="17 18">R33</strain>
    </source>
</reference>
<evidence type="ECO:0000256" key="13">
    <source>
        <dbReference type="SAM" id="Phobius"/>
    </source>
</evidence>
<dbReference type="InterPro" id="IPR018060">
    <property type="entry name" value="HTH_AraC"/>
</dbReference>
<dbReference type="SUPFAM" id="SSF55874">
    <property type="entry name" value="ATPase domain of HSP90 chaperone/DNA topoisomerase II/histidine kinase"/>
    <property type="match status" value="1"/>
</dbReference>
<dbReference type="PROSITE" id="PS50110">
    <property type="entry name" value="RESPONSE_REGULATORY"/>
    <property type="match status" value="1"/>
</dbReference>
<dbReference type="PANTHER" id="PTHR43547">
    <property type="entry name" value="TWO-COMPONENT HISTIDINE KINASE"/>
    <property type="match status" value="1"/>
</dbReference>
<feature type="domain" description="Histidine kinase" evidence="15">
    <location>
        <begin position="441"/>
        <end position="660"/>
    </location>
</feature>
<dbReference type="Gene3D" id="3.40.50.2300">
    <property type="match status" value="1"/>
</dbReference>
<dbReference type="AlphaFoldDB" id="A0A6L9E908"/>
<keyword evidence="9" id="KW-0805">Transcription regulation</keyword>
<dbReference type="InterPro" id="IPR005467">
    <property type="entry name" value="His_kinase_dom"/>
</dbReference>
<evidence type="ECO:0000256" key="8">
    <source>
        <dbReference type="ARBA" id="ARBA00023012"/>
    </source>
</evidence>
<evidence type="ECO:0000256" key="4">
    <source>
        <dbReference type="ARBA" id="ARBA00022679"/>
    </source>
</evidence>
<evidence type="ECO:0000313" key="17">
    <source>
        <dbReference type="EMBL" id="NAS11134.1"/>
    </source>
</evidence>
<dbReference type="CDD" id="cd17574">
    <property type="entry name" value="REC_OmpR"/>
    <property type="match status" value="1"/>
</dbReference>
<keyword evidence="13" id="KW-1133">Transmembrane helix</keyword>
<accession>A0A6L9E908</accession>
<keyword evidence="6" id="KW-0418">Kinase</keyword>
<dbReference type="GO" id="GO:0005524">
    <property type="term" value="F:ATP binding"/>
    <property type="evidence" value="ECO:0007669"/>
    <property type="project" value="UniProtKB-KW"/>
</dbReference>
<evidence type="ECO:0000256" key="9">
    <source>
        <dbReference type="ARBA" id="ARBA00023015"/>
    </source>
</evidence>
<dbReference type="GO" id="GO:0000155">
    <property type="term" value="F:phosphorelay sensor kinase activity"/>
    <property type="evidence" value="ECO:0007669"/>
    <property type="project" value="InterPro"/>
</dbReference>
<keyword evidence="4" id="KW-0808">Transferase</keyword>
<evidence type="ECO:0000256" key="6">
    <source>
        <dbReference type="ARBA" id="ARBA00022777"/>
    </source>
</evidence>
<dbReference type="InterPro" id="IPR001789">
    <property type="entry name" value="Sig_transdc_resp-reg_receiver"/>
</dbReference>
<dbReference type="InterPro" id="IPR009057">
    <property type="entry name" value="Homeodomain-like_sf"/>
</dbReference>
<comment type="caution">
    <text evidence="17">The sequence shown here is derived from an EMBL/GenBank/DDBJ whole genome shotgun (WGS) entry which is preliminary data.</text>
</comment>
<keyword evidence="5" id="KW-0547">Nucleotide-binding</keyword>
<comment type="catalytic activity">
    <reaction evidence="1">
        <text>ATP + protein L-histidine = ADP + protein N-phospho-L-histidine.</text>
        <dbReference type="EC" id="2.7.13.3"/>
    </reaction>
</comment>
<dbReference type="SUPFAM" id="SSF47384">
    <property type="entry name" value="Homodimeric domain of signal transducing histidine kinase"/>
    <property type="match status" value="1"/>
</dbReference>
<dbReference type="PROSITE" id="PS01124">
    <property type="entry name" value="HTH_ARAC_FAMILY_2"/>
    <property type="match status" value="1"/>
</dbReference>
<feature type="domain" description="Response regulatory" evidence="16">
    <location>
        <begin position="703"/>
        <end position="818"/>
    </location>
</feature>
<feature type="transmembrane region" description="Helical" evidence="13">
    <location>
        <begin position="229"/>
        <end position="253"/>
    </location>
</feature>
<dbReference type="InterPro" id="IPR036097">
    <property type="entry name" value="HisK_dim/P_sf"/>
</dbReference>
<keyword evidence="11" id="KW-0804">Transcription</keyword>
<evidence type="ECO:0000256" key="12">
    <source>
        <dbReference type="PROSITE-ProRule" id="PRU00169"/>
    </source>
</evidence>
<dbReference type="SUPFAM" id="SSF52172">
    <property type="entry name" value="CheY-like"/>
    <property type="match status" value="1"/>
</dbReference>
<dbReference type="Pfam" id="PF02518">
    <property type="entry name" value="HATPase_c"/>
    <property type="match status" value="1"/>
</dbReference>
<dbReference type="EC" id="2.7.13.3" evidence="2"/>
<dbReference type="SMART" id="SM00388">
    <property type="entry name" value="HisKA"/>
    <property type="match status" value="1"/>
</dbReference>
<dbReference type="PRINTS" id="PR00344">
    <property type="entry name" value="BCTRLSENSOR"/>
</dbReference>
<dbReference type="InterPro" id="IPR036890">
    <property type="entry name" value="HATPase_C_sf"/>
</dbReference>
<dbReference type="Pfam" id="PF12833">
    <property type="entry name" value="HTH_18"/>
    <property type="match status" value="1"/>
</dbReference>
<feature type="transmembrane region" description="Helical" evidence="13">
    <location>
        <begin position="291"/>
        <end position="312"/>
    </location>
</feature>
<evidence type="ECO:0000256" key="5">
    <source>
        <dbReference type="ARBA" id="ARBA00022741"/>
    </source>
</evidence>
<dbReference type="Pfam" id="PF00072">
    <property type="entry name" value="Response_reg"/>
    <property type="match status" value="1"/>
</dbReference>
<evidence type="ECO:0000259" key="15">
    <source>
        <dbReference type="PROSITE" id="PS50109"/>
    </source>
</evidence>
<dbReference type="FunFam" id="1.10.287.130:FF:000045">
    <property type="entry name" value="Two-component system sensor histidine kinase/response regulator"/>
    <property type="match status" value="1"/>
</dbReference>
<dbReference type="InterPro" id="IPR011623">
    <property type="entry name" value="7TMR_DISM_rcpt_extracell_dom1"/>
</dbReference>
<feature type="transmembrane region" description="Helical" evidence="13">
    <location>
        <begin position="259"/>
        <end position="279"/>
    </location>
</feature>
<evidence type="ECO:0000256" key="11">
    <source>
        <dbReference type="ARBA" id="ARBA00023163"/>
    </source>
</evidence>
<dbReference type="PROSITE" id="PS50109">
    <property type="entry name" value="HIS_KIN"/>
    <property type="match status" value="1"/>
</dbReference>
<organism evidence="17 18">
    <name type="scientific">Poritiphilus flavus</name>
    <dbReference type="NCBI Taxonomy" id="2697053"/>
    <lineage>
        <taxon>Bacteria</taxon>
        <taxon>Pseudomonadati</taxon>
        <taxon>Bacteroidota</taxon>
        <taxon>Flavobacteriia</taxon>
        <taxon>Flavobacteriales</taxon>
        <taxon>Flavobacteriaceae</taxon>
        <taxon>Poritiphilus</taxon>
    </lineage>
</organism>
<dbReference type="InterPro" id="IPR003661">
    <property type="entry name" value="HisK_dim/P_dom"/>
</dbReference>
<dbReference type="SMART" id="SM00342">
    <property type="entry name" value="HTH_ARAC"/>
    <property type="match status" value="1"/>
</dbReference>
<evidence type="ECO:0000259" key="14">
    <source>
        <dbReference type="PROSITE" id="PS01124"/>
    </source>
</evidence>
<feature type="transmembrane region" description="Helical" evidence="13">
    <location>
        <begin position="350"/>
        <end position="373"/>
    </location>
</feature>
<protein>
    <recommendedName>
        <fullName evidence="2">histidine kinase</fullName>
        <ecNumber evidence="2">2.7.13.3</ecNumber>
    </recommendedName>
</protein>
<gene>
    <name evidence="17" type="ORF">GTQ38_03925</name>
</gene>
<dbReference type="PROSITE" id="PS00041">
    <property type="entry name" value="HTH_ARAC_FAMILY_1"/>
    <property type="match status" value="1"/>
</dbReference>
<keyword evidence="13" id="KW-0812">Transmembrane</keyword>
<dbReference type="InterPro" id="IPR011006">
    <property type="entry name" value="CheY-like_superfamily"/>
</dbReference>